<sequence>MMQICRFETYEELSQAAAERVCAVLEQKQDAVLVLPTGNTPLGMFNELVKRFEDGEVSFKHAYLFELDEYYHGPSQTGPVLFQWLQEVFIDKVDFDPARVFSFDPHAPDAQQECDRIQAAMDKLGKVDLMVLGLGPNGHLAMNEPGTPFDVLTHPAELTPETLASNSAYWQEQGSVPSCGMTIGMGTIQDSGEILLMVNGASKRAILNEVLQVEPTPALPASMLNKTANTTVLADRSALEN</sequence>
<keyword evidence="2" id="KW-0119">Carbohydrate metabolism</keyword>
<dbReference type="GO" id="GO:0019262">
    <property type="term" value="P:N-acetylneuraminate catabolic process"/>
    <property type="evidence" value="ECO:0007669"/>
    <property type="project" value="TreeGrafter"/>
</dbReference>
<keyword evidence="5" id="KW-1185">Reference proteome</keyword>
<dbReference type="Pfam" id="PF01182">
    <property type="entry name" value="Glucosamine_iso"/>
    <property type="match status" value="1"/>
</dbReference>
<dbReference type="OrthoDB" id="9791139at2"/>
<gene>
    <name evidence="4" type="ORF">DFR64_2456</name>
</gene>
<dbReference type="EMBL" id="QUMS01000003">
    <property type="protein sequence ID" value="REG07251.1"/>
    <property type="molecule type" value="Genomic_DNA"/>
</dbReference>
<dbReference type="GO" id="GO:0042802">
    <property type="term" value="F:identical protein binding"/>
    <property type="evidence" value="ECO:0007669"/>
    <property type="project" value="TreeGrafter"/>
</dbReference>
<dbReference type="InterPro" id="IPR037171">
    <property type="entry name" value="NagB/RpiA_transferase-like"/>
</dbReference>
<accession>A0A347ZW73</accession>
<evidence type="ECO:0000256" key="2">
    <source>
        <dbReference type="ARBA" id="ARBA00023277"/>
    </source>
</evidence>
<dbReference type="CDD" id="cd01399">
    <property type="entry name" value="GlcN6P_deaminase"/>
    <property type="match status" value="1"/>
</dbReference>
<dbReference type="GO" id="GO:0006046">
    <property type="term" value="P:N-acetylglucosamine catabolic process"/>
    <property type="evidence" value="ECO:0007669"/>
    <property type="project" value="TreeGrafter"/>
</dbReference>
<dbReference type="PANTHER" id="PTHR11280">
    <property type="entry name" value="GLUCOSAMINE-6-PHOSPHATE ISOMERASE"/>
    <property type="match status" value="1"/>
</dbReference>
<dbReference type="GO" id="GO:0006043">
    <property type="term" value="P:glucosamine catabolic process"/>
    <property type="evidence" value="ECO:0007669"/>
    <property type="project" value="TreeGrafter"/>
</dbReference>
<dbReference type="Proteomes" id="UP000256388">
    <property type="component" value="Unassembled WGS sequence"/>
</dbReference>
<dbReference type="RefSeq" id="WP_158675136.1">
    <property type="nucleotide sequence ID" value="NZ_AP018437.1"/>
</dbReference>
<dbReference type="SUPFAM" id="SSF100950">
    <property type="entry name" value="NagB/RpiA/CoA transferase-like"/>
    <property type="match status" value="1"/>
</dbReference>
<dbReference type="AlphaFoldDB" id="A0A347ZW73"/>
<comment type="caution">
    <text evidence="4">The sequence shown here is derived from an EMBL/GenBank/DDBJ whole genome shotgun (WGS) entry which is preliminary data.</text>
</comment>
<proteinExistence type="predicted"/>
<keyword evidence="1" id="KW-0378">Hydrolase</keyword>
<name>A0A347ZW73_9CHLR</name>
<dbReference type="GO" id="GO:0005975">
    <property type="term" value="P:carbohydrate metabolic process"/>
    <property type="evidence" value="ECO:0007669"/>
    <property type="project" value="InterPro"/>
</dbReference>
<organism evidence="4 5">
    <name type="scientific">Pelolinea submarina</name>
    <dbReference type="NCBI Taxonomy" id="913107"/>
    <lineage>
        <taxon>Bacteria</taxon>
        <taxon>Bacillati</taxon>
        <taxon>Chloroflexota</taxon>
        <taxon>Anaerolineae</taxon>
        <taxon>Anaerolineales</taxon>
        <taxon>Anaerolineaceae</taxon>
        <taxon>Pelolinea</taxon>
    </lineage>
</organism>
<dbReference type="GO" id="GO:0004342">
    <property type="term" value="F:glucosamine-6-phosphate deaminase activity"/>
    <property type="evidence" value="ECO:0007669"/>
    <property type="project" value="InterPro"/>
</dbReference>
<reference evidence="4 5" key="1">
    <citation type="submission" date="2018-08" db="EMBL/GenBank/DDBJ databases">
        <title>Genomic Encyclopedia of Type Strains, Phase IV (KMG-IV): sequencing the most valuable type-strain genomes for metagenomic binning, comparative biology and taxonomic classification.</title>
        <authorList>
            <person name="Goeker M."/>
        </authorList>
    </citation>
    <scope>NUCLEOTIDE SEQUENCE [LARGE SCALE GENOMIC DNA]</scope>
    <source>
        <strain evidence="4 5">DSM 23923</strain>
    </source>
</reference>
<dbReference type="PROSITE" id="PS01161">
    <property type="entry name" value="GLC_GALNAC_ISOMERASE"/>
    <property type="match status" value="1"/>
</dbReference>
<evidence type="ECO:0000259" key="3">
    <source>
        <dbReference type="Pfam" id="PF01182"/>
    </source>
</evidence>
<evidence type="ECO:0000313" key="5">
    <source>
        <dbReference type="Proteomes" id="UP000256388"/>
    </source>
</evidence>
<dbReference type="InterPro" id="IPR018321">
    <property type="entry name" value="Glucosamine6P_isomerase_CS"/>
</dbReference>
<dbReference type="InterPro" id="IPR006148">
    <property type="entry name" value="Glc/Gal-6P_isomerase"/>
</dbReference>
<dbReference type="InterPro" id="IPR004547">
    <property type="entry name" value="Glucosamine6P_isomerase"/>
</dbReference>
<dbReference type="Gene3D" id="3.40.50.1360">
    <property type="match status" value="1"/>
</dbReference>
<evidence type="ECO:0000313" key="4">
    <source>
        <dbReference type="EMBL" id="REG07251.1"/>
    </source>
</evidence>
<dbReference type="PANTHER" id="PTHR11280:SF5">
    <property type="entry name" value="GLUCOSAMINE-6-PHOSPHATE ISOMERASE"/>
    <property type="match status" value="1"/>
</dbReference>
<evidence type="ECO:0000256" key="1">
    <source>
        <dbReference type="ARBA" id="ARBA00022801"/>
    </source>
</evidence>
<dbReference type="GO" id="GO:0005737">
    <property type="term" value="C:cytoplasm"/>
    <property type="evidence" value="ECO:0007669"/>
    <property type="project" value="TreeGrafter"/>
</dbReference>
<feature type="domain" description="Glucosamine/galactosamine-6-phosphate isomerase" evidence="3">
    <location>
        <begin position="11"/>
        <end position="232"/>
    </location>
</feature>
<protein>
    <submittedName>
        <fullName evidence="4">Glucosamine-6-phosphate deaminase</fullName>
    </submittedName>
</protein>